<dbReference type="Pfam" id="PF00566">
    <property type="entry name" value="RabGAP-TBC"/>
    <property type="match status" value="1"/>
</dbReference>
<dbReference type="AlphaFoldDB" id="A0A6A7FNK6"/>
<dbReference type="Gene3D" id="1.10.472.80">
    <property type="entry name" value="Ypt/Rab-GAP domain of gyp1p, domain 3"/>
    <property type="match status" value="1"/>
</dbReference>
<dbReference type="EMBL" id="IACT01000287">
    <property type="protein sequence ID" value="LAC19713.1"/>
    <property type="molecule type" value="mRNA"/>
</dbReference>
<feature type="domain" description="Rhodanese" evidence="5">
    <location>
        <begin position="697"/>
        <end position="809"/>
    </location>
</feature>
<evidence type="ECO:0000313" key="6">
    <source>
        <dbReference type="EMBL" id="LAC19713.1"/>
    </source>
</evidence>
<sequence length="814" mass="89903">MGITCCCSISPRNILIDPFGVAKLYGYGLYYITEMGAAVSFPIGSAYSAPEILVSCPVGGATAEEVTSSAAAAAPAEAVTGSVSNCTADCWSLGCVLLQLLLLNKHKQEDAAVEEGAVSLNVKTVLELVAEGRHEDLVSGLLDVHPELTHVYQGLKASTRELLNQCLQFSPVSRATPSQLLQHPAFSELSLSGSVEARYPRFPLHMLPPPRPPFPHSSAMLPGYPLPADMALHSGEVRVRGLRERNIKEVYHLWQLAGGQTEQELSKHGLIHTYPPILTLPSMAVVEGEVFGGQFHHLHQQQPSQATLALSLKALCSHLAHIPYCKYYPFITQKESDAEDVEARKLPLVIRERDVEHQFHRIILYHRLLRAYPYQRDRIVIEAGQDITPYWRGLVWAALLGVDGDVQDSYAQIDKVTPTSTDRQIEVDIPRCHQYDELLSSPLAHVKFMRLLKAWVVSHPGLVYWQGLDSLTAPFLYLNFNNEALAYACLSAFIAKYLHKFFLRDNSAVIQEYLAKFSQLIAFHDPLLYSHLSGIGFVPELYAIPWFLTMYTHVFPLSQIFHVWDTLLLYPASLALCVATAILRHLRHQLLTYSFNDCILLFSDMPDINIEQIVSESVLLHKQTPESLTYRHHAPHHHRRCSDTADELGLEPATMALLSAMDDMTLAEVRNEVCARISAADLIAATTRRGRNTELAVLIIDTRPPHMYQSGSLVGAWNIPGDAWLSGGGNDSNGGSPAGGSCEEATGPPYVREIKERAKDKIVVVMGARAAHHITLQVCEELVQEGVPRVCSLHGGVDVFQATGQLVVASPTAT</sequence>
<feature type="domain" description="Rab-GAP TBC" evidence="4">
    <location>
        <begin position="386"/>
        <end position="571"/>
    </location>
</feature>
<protein>
    <submittedName>
        <fullName evidence="6">TBC domain-containing protein kinase-like protein</fullName>
    </submittedName>
</protein>
<evidence type="ECO:0000256" key="1">
    <source>
        <dbReference type="ARBA" id="ARBA00022468"/>
    </source>
</evidence>
<dbReference type="PANTHER" id="PTHR22957">
    <property type="entry name" value="TBC1 DOMAIN FAMILY MEMBER GTPASE-ACTIVATING PROTEIN"/>
    <property type="match status" value="1"/>
</dbReference>
<dbReference type="InterPro" id="IPR035969">
    <property type="entry name" value="Rab-GAP_TBC_sf"/>
</dbReference>
<dbReference type="SMART" id="SM00164">
    <property type="entry name" value="TBC"/>
    <property type="match status" value="1"/>
</dbReference>
<dbReference type="SMART" id="SM00450">
    <property type="entry name" value="RHOD"/>
    <property type="match status" value="1"/>
</dbReference>
<proteinExistence type="evidence at transcript level"/>
<feature type="domain" description="Protein kinase" evidence="3">
    <location>
        <begin position="1"/>
        <end position="186"/>
    </location>
</feature>
<dbReference type="GO" id="GO:0005096">
    <property type="term" value="F:GTPase activator activity"/>
    <property type="evidence" value="ECO:0007669"/>
    <property type="project" value="UniProtKB-KW"/>
</dbReference>
<dbReference type="InterPro" id="IPR000719">
    <property type="entry name" value="Prot_kinase_dom"/>
</dbReference>
<dbReference type="SUPFAM" id="SSF52821">
    <property type="entry name" value="Rhodanese/Cell cycle control phosphatase"/>
    <property type="match status" value="1"/>
</dbReference>
<feature type="region of interest" description="Disordered" evidence="2">
    <location>
        <begin position="728"/>
        <end position="747"/>
    </location>
</feature>
<dbReference type="InterPro" id="IPR036873">
    <property type="entry name" value="Rhodanese-like_dom_sf"/>
</dbReference>
<dbReference type="CDD" id="cd00158">
    <property type="entry name" value="RHOD"/>
    <property type="match status" value="1"/>
</dbReference>
<keyword evidence="6" id="KW-0418">Kinase</keyword>
<dbReference type="Gene3D" id="3.40.250.10">
    <property type="entry name" value="Rhodanese-like domain"/>
    <property type="match status" value="1"/>
</dbReference>
<dbReference type="PROSITE" id="PS50011">
    <property type="entry name" value="PROTEIN_KINASE_DOM"/>
    <property type="match status" value="1"/>
</dbReference>
<dbReference type="Pfam" id="PF00069">
    <property type="entry name" value="Pkinase"/>
    <property type="match status" value="1"/>
</dbReference>
<dbReference type="GO" id="GO:0005524">
    <property type="term" value="F:ATP binding"/>
    <property type="evidence" value="ECO:0007669"/>
    <property type="project" value="InterPro"/>
</dbReference>
<reference evidence="6" key="1">
    <citation type="submission" date="2017-11" db="EMBL/GenBank/DDBJ databases">
        <title>The sensing device of the deep-sea amphipod.</title>
        <authorList>
            <person name="Kobayashi H."/>
            <person name="Nagahama T."/>
            <person name="Arai W."/>
            <person name="Sasagawa Y."/>
            <person name="Umeda M."/>
            <person name="Hayashi T."/>
            <person name="Nikaido I."/>
            <person name="Watanabe H."/>
            <person name="Oguri K."/>
            <person name="Kitazato H."/>
            <person name="Fujioka K."/>
            <person name="Kido Y."/>
            <person name="Takami H."/>
        </authorList>
    </citation>
    <scope>NUCLEOTIDE SEQUENCE</scope>
    <source>
        <tissue evidence="6">Whole body</tissue>
    </source>
</reference>
<dbReference type="SUPFAM" id="SSF56112">
    <property type="entry name" value="Protein kinase-like (PK-like)"/>
    <property type="match status" value="1"/>
</dbReference>
<dbReference type="PROSITE" id="PS50206">
    <property type="entry name" value="RHODANESE_3"/>
    <property type="match status" value="1"/>
</dbReference>
<dbReference type="Gene3D" id="1.10.510.10">
    <property type="entry name" value="Transferase(Phosphotransferase) domain 1"/>
    <property type="match status" value="1"/>
</dbReference>
<dbReference type="InterPro" id="IPR000195">
    <property type="entry name" value="Rab-GAP-TBC_dom"/>
</dbReference>
<dbReference type="InterPro" id="IPR011009">
    <property type="entry name" value="Kinase-like_dom_sf"/>
</dbReference>
<dbReference type="PROSITE" id="PS50086">
    <property type="entry name" value="TBC_RABGAP"/>
    <property type="match status" value="1"/>
</dbReference>
<dbReference type="PANTHER" id="PTHR22957:SF168">
    <property type="entry name" value="TBC DOMAIN-CONTAINING PROTEIN KINASE-LIKE PROTEIN"/>
    <property type="match status" value="1"/>
</dbReference>
<dbReference type="Gene3D" id="1.10.8.270">
    <property type="entry name" value="putative rabgap domain of human tbc1 domain family member 14 like domains"/>
    <property type="match status" value="1"/>
</dbReference>
<evidence type="ECO:0000259" key="5">
    <source>
        <dbReference type="PROSITE" id="PS50206"/>
    </source>
</evidence>
<dbReference type="InterPro" id="IPR001763">
    <property type="entry name" value="Rhodanese-like_dom"/>
</dbReference>
<dbReference type="SUPFAM" id="SSF47923">
    <property type="entry name" value="Ypt/Rab-GAP domain of gyp1p"/>
    <property type="match status" value="2"/>
</dbReference>
<keyword evidence="6" id="KW-0808">Transferase</keyword>
<evidence type="ECO:0000256" key="2">
    <source>
        <dbReference type="SAM" id="MobiDB-lite"/>
    </source>
</evidence>
<keyword evidence="1" id="KW-0343">GTPase activation</keyword>
<evidence type="ECO:0000259" key="3">
    <source>
        <dbReference type="PROSITE" id="PS50011"/>
    </source>
</evidence>
<name>A0A6A7FNK6_9CRUS</name>
<evidence type="ECO:0000259" key="4">
    <source>
        <dbReference type="PROSITE" id="PS50086"/>
    </source>
</evidence>
<organism evidence="6">
    <name type="scientific">Hirondellea gigas</name>
    <dbReference type="NCBI Taxonomy" id="1518452"/>
    <lineage>
        <taxon>Eukaryota</taxon>
        <taxon>Metazoa</taxon>
        <taxon>Ecdysozoa</taxon>
        <taxon>Arthropoda</taxon>
        <taxon>Crustacea</taxon>
        <taxon>Multicrustacea</taxon>
        <taxon>Malacostraca</taxon>
        <taxon>Eumalacostraca</taxon>
        <taxon>Peracarida</taxon>
        <taxon>Amphipoda</taxon>
        <taxon>Amphilochidea</taxon>
        <taxon>Lysianassida</taxon>
        <taxon>Lysianassidira</taxon>
        <taxon>Lysianassoidea</taxon>
        <taxon>Lysianassidae</taxon>
        <taxon>Hirondellea</taxon>
    </lineage>
</organism>
<dbReference type="Pfam" id="PF00581">
    <property type="entry name" value="Rhodanese"/>
    <property type="match status" value="1"/>
</dbReference>
<feature type="compositionally biased region" description="Gly residues" evidence="2">
    <location>
        <begin position="728"/>
        <end position="738"/>
    </location>
</feature>
<dbReference type="GO" id="GO:0004672">
    <property type="term" value="F:protein kinase activity"/>
    <property type="evidence" value="ECO:0007669"/>
    <property type="project" value="InterPro"/>
</dbReference>
<accession>A0A6A7FNK6</accession>
<dbReference type="FunFam" id="1.10.8.270:FF:000012">
    <property type="entry name" value="TBC domain-containing protein kinase-like protein-like"/>
    <property type="match status" value="1"/>
</dbReference>